<keyword evidence="2" id="KW-1185">Reference proteome</keyword>
<accession>A0ACC1YLW1</accession>
<evidence type="ECO:0000313" key="1">
    <source>
        <dbReference type="EMBL" id="KAJ4724685.1"/>
    </source>
</evidence>
<name>A0ACC1YLW1_MELAZ</name>
<protein>
    <submittedName>
        <fullName evidence="1">Heavy metal-associated domain containing protein</fullName>
    </submittedName>
</protein>
<comment type="caution">
    <text evidence="1">The sequence shown here is derived from an EMBL/GenBank/DDBJ whole genome shotgun (WGS) entry which is preliminary data.</text>
</comment>
<proteinExistence type="predicted"/>
<organism evidence="1 2">
    <name type="scientific">Melia azedarach</name>
    <name type="common">Chinaberry tree</name>
    <dbReference type="NCBI Taxonomy" id="155640"/>
    <lineage>
        <taxon>Eukaryota</taxon>
        <taxon>Viridiplantae</taxon>
        <taxon>Streptophyta</taxon>
        <taxon>Embryophyta</taxon>
        <taxon>Tracheophyta</taxon>
        <taxon>Spermatophyta</taxon>
        <taxon>Magnoliopsida</taxon>
        <taxon>eudicotyledons</taxon>
        <taxon>Gunneridae</taxon>
        <taxon>Pentapetalae</taxon>
        <taxon>rosids</taxon>
        <taxon>malvids</taxon>
        <taxon>Sapindales</taxon>
        <taxon>Meliaceae</taxon>
        <taxon>Melia</taxon>
    </lineage>
</organism>
<dbReference type="EMBL" id="CM051395">
    <property type="protein sequence ID" value="KAJ4724685.1"/>
    <property type="molecule type" value="Genomic_DNA"/>
</dbReference>
<dbReference type="Proteomes" id="UP001164539">
    <property type="component" value="Chromosome 2"/>
</dbReference>
<evidence type="ECO:0000313" key="2">
    <source>
        <dbReference type="Proteomes" id="UP001164539"/>
    </source>
</evidence>
<reference evidence="1 2" key="1">
    <citation type="journal article" date="2023" name="Science">
        <title>Complex scaffold remodeling in plant triterpene biosynthesis.</title>
        <authorList>
            <person name="De La Pena R."/>
            <person name="Hodgson H."/>
            <person name="Liu J.C."/>
            <person name="Stephenson M.J."/>
            <person name="Martin A.C."/>
            <person name="Owen C."/>
            <person name="Harkess A."/>
            <person name="Leebens-Mack J."/>
            <person name="Jimenez L.E."/>
            <person name="Osbourn A."/>
            <person name="Sattely E.S."/>
        </authorList>
    </citation>
    <scope>NUCLEOTIDE SEQUENCE [LARGE SCALE GENOMIC DNA]</scope>
    <source>
        <strain evidence="2">cv. JPN11</strain>
        <tissue evidence="1">Leaf</tissue>
    </source>
</reference>
<gene>
    <name evidence="1" type="ORF">OWV82_003643</name>
</gene>
<sequence length="117" mass="13523">MTQKIVIKVQMPCGKCRSRAMEIAVKMDGVSKVEIKGTEKDELVVTGDQVDSVKLTRKLRKKLGIFATISSVEEEKKEEKKEGKKEEILHWYYYNHWRPPTYEVMASEPITPACFIM</sequence>